<evidence type="ECO:0000256" key="1">
    <source>
        <dbReference type="SAM" id="MobiDB-lite"/>
    </source>
</evidence>
<organism evidence="2 3">
    <name type="scientific">Abyssibacter profundi</name>
    <dbReference type="NCBI Taxonomy" id="2182787"/>
    <lineage>
        <taxon>Bacteria</taxon>
        <taxon>Pseudomonadati</taxon>
        <taxon>Pseudomonadota</taxon>
        <taxon>Gammaproteobacteria</taxon>
        <taxon>Chromatiales</taxon>
        <taxon>Oceanococcaceae</taxon>
        <taxon>Abyssibacter</taxon>
    </lineage>
</organism>
<proteinExistence type="predicted"/>
<comment type="caution">
    <text evidence="2">The sequence shown here is derived from an EMBL/GenBank/DDBJ whole genome shotgun (WGS) entry which is preliminary data.</text>
</comment>
<protein>
    <submittedName>
        <fullName evidence="2">Uncharacterized protein</fullName>
    </submittedName>
</protein>
<dbReference type="EMBL" id="QEQK01000020">
    <property type="protein sequence ID" value="PWN54671.1"/>
    <property type="molecule type" value="Genomic_DNA"/>
</dbReference>
<feature type="region of interest" description="Disordered" evidence="1">
    <location>
        <begin position="68"/>
        <end position="89"/>
    </location>
</feature>
<evidence type="ECO:0000313" key="3">
    <source>
        <dbReference type="Proteomes" id="UP000251800"/>
    </source>
</evidence>
<reference evidence="2 3" key="1">
    <citation type="submission" date="2018-05" db="EMBL/GenBank/DDBJ databases">
        <title>Abyssibacter profundi OUC007T gen. nov., sp. nov, a marine bacterium isolated from seawater of the Mariana Trench.</title>
        <authorList>
            <person name="Zhou S."/>
        </authorList>
    </citation>
    <scope>NUCLEOTIDE SEQUENCE [LARGE SCALE GENOMIC DNA]</scope>
    <source>
        <strain evidence="2 3">OUC007</strain>
    </source>
</reference>
<keyword evidence="3" id="KW-1185">Reference proteome</keyword>
<dbReference type="RefSeq" id="WP_109721592.1">
    <property type="nucleotide sequence ID" value="NZ_QEQK01000020.1"/>
</dbReference>
<accession>A0A383XPW7</accession>
<dbReference type="AlphaFoldDB" id="A0A383XPW7"/>
<sequence>MKTHLYAGEHGRIVAVDDNEEARDAVVLCRLPPPLFEGRAMPYLVAKAYIHERGGLWFRHDGLRRMKPGGIPYGPPPEAAEQQAMGLSG</sequence>
<dbReference type="OrthoDB" id="9805533at2"/>
<dbReference type="Proteomes" id="UP000251800">
    <property type="component" value="Unassembled WGS sequence"/>
</dbReference>
<gene>
    <name evidence="2" type="ORF">DEH80_16320</name>
</gene>
<evidence type="ECO:0000313" key="2">
    <source>
        <dbReference type="EMBL" id="PWN54671.1"/>
    </source>
</evidence>
<name>A0A383XPW7_9GAMM</name>